<dbReference type="GO" id="GO:0031011">
    <property type="term" value="C:Ino80 complex"/>
    <property type="evidence" value="ECO:0007669"/>
    <property type="project" value="InterPro"/>
</dbReference>
<feature type="compositionally biased region" description="Basic residues" evidence="1">
    <location>
        <begin position="91"/>
        <end position="112"/>
    </location>
</feature>
<feature type="region of interest" description="Disordered" evidence="1">
    <location>
        <begin position="1"/>
        <end position="226"/>
    </location>
</feature>
<feature type="region of interest" description="Disordered" evidence="1">
    <location>
        <begin position="575"/>
        <end position="608"/>
    </location>
</feature>
<sequence>MEDSDWNAEYFPNESQSDSNFDEGLIDAPIDQDEDFIVDTDEVAEDGAEASDVDAKPRRSTRQAVPKAPSTHEFTGSPELEDDADDWKPPEKKKRRRAPISSATRRRRNAARRRNEPSTTTGTGLKRGRPRRRPLTPIHTEGEFDVFDEDKTPSPPPPPPPPPRKARKPARKRASSPAQTSTSPVISAASLRPRKAAAPKMKVYDSSGSEKDPQPSFDMASTSRGVEFYPGMPSGIAFDPSELFGDDPAALERFKIPIFSGNYGSPENAYDDGDSTELNQSDIDMKSDDEFDEVSPTARFAKRPSDSPEDDEDYEPSDDDSELQLSYMKAMEGGIDDDDEDARKFYEGLGLSDDMDAEVAAITGGKLLPSPMDEVVKTEEQMDDVEVKSERPDSEASDYTNVEITFRKLNIGGETVPVPDLMLENEEIFKGVLSMDTFNSLSEESKAHLKRFLPRGVNPEQGVSDALTPDSGFFFGSPLELARKRINEGFYDHDYPQHQAMLRDDRRVRYDHFIRQYHMKLLKKLLLTRHAILEQAATIPPDAPIKIKPMKYANLKTLRKEKEIKERSSIRANMLMNSMIGPPSPSSASESADEQPYEPPIQQQSEGRSVHYSNAYGEHDLDTYQPHKVRSIKEMLQDYKKLKLKNPLCPSLDTSDITLEKVYERSGLSFQSERNFAQNPYPAPTTTAIKRRRKRKVPLESEGDSAPGSPTPSEAHG</sequence>
<name>A0A7E4V6R6_PANRE</name>
<reference evidence="3" key="2">
    <citation type="submission" date="2020-10" db="UniProtKB">
        <authorList>
            <consortium name="WormBaseParasite"/>
        </authorList>
    </citation>
    <scope>IDENTIFICATION</scope>
</reference>
<feature type="compositionally biased region" description="Acidic residues" evidence="1">
    <location>
        <begin position="307"/>
        <end position="321"/>
    </location>
</feature>
<evidence type="ECO:0000256" key="1">
    <source>
        <dbReference type="SAM" id="MobiDB-lite"/>
    </source>
</evidence>
<dbReference type="AlphaFoldDB" id="A0A7E4V6R6"/>
<dbReference type="Proteomes" id="UP000492821">
    <property type="component" value="Unassembled WGS sequence"/>
</dbReference>
<proteinExistence type="predicted"/>
<feature type="region of interest" description="Disordered" evidence="1">
    <location>
        <begin position="672"/>
        <end position="717"/>
    </location>
</feature>
<feature type="region of interest" description="Disordered" evidence="1">
    <location>
        <begin position="262"/>
        <end position="321"/>
    </location>
</feature>
<evidence type="ECO:0000313" key="3">
    <source>
        <dbReference type="WBParaSite" id="Pan_g1667.t1"/>
    </source>
</evidence>
<dbReference type="InterPro" id="IPR024867">
    <property type="entry name" value="NFRKB"/>
</dbReference>
<dbReference type="PANTHER" id="PTHR13052">
    <property type="entry name" value="NFRKB-RELATED"/>
    <property type="match status" value="1"/>
</dbReference>
<feature type="compositionally biased region" description="Pro residues" evidence="1">
    <location>
        <begin position="153"/>
        <end position="163"/>
    </location>
</feature>
<organism evidence="2 3">
    <name type="scientific">Panagrellus redivivus</name>
    <name type="common">Microworm</name>
    <dbReference type="NCBI Taxonomy" id="6233"/>
    <lineage>
        <taxon>Eukaryota</taxon>
        <taxon>Metazoa</taxon>
        <taxon>Ecdysozoa</taxon>
        <taxon>Nematoda</taxon>
        <taxon>Chromadorea</taxon>
        <taxon>Rhabditida</taxon>
        <taxon>Tylenchina</taxon>
        <taxon>Panagrolaimomorpha</taxon>
        <taxon>Panagrolaimoidea</taxon>
        <taxon>Panagrolaimidae</taxon>
        <taxon>Panagrellus</taxon>
    </lineage>
</organism>
<evidence type="ECO:0000313" key="2">
    <source>
        <dbReference type="Proteomes" id="UP000492821"/>
    </source>
</evidence>
<feature type="compositionally biased region" description="Polar residues" evidence="1">
    <location>
        <begin position="672"/>
        <end position="688"/>
    </location>
</feature>
<keyword evidence="2" id="KW-1185">Reference proteome</keyword>
<feature type="compositionally biased region" description="Acidic residues" evidence="1">
    <location>
        <begin position="20"/>
        <end position="52"/>
    </location>
</feature>
<reference evidence="2" key="1">
    <citation type="journal article" date="2013" name="Genetics">
        <title>The draft genome and transcriptome of Panagrellus redivivus are shaped by the harsh demands of a free-living lifestyle.</title>
        <authorList>
            <person name="Srinivasan J."/>
            <person name="Dillman A.R."/>
            <person name="Macchietto M.G."/>
            <person name="Heikkinen L."/>
            <person name="Lakso M."/>
            <person name="Fracchia K.M."/>
            <person name="Antoshechkin I."/>
            <person name="Mortazavi A."/>
            <person name="Wong G."/>
            <person name="Sternberg P.W."/>
        </authorList>
    </citation>
    <scope>NUCLEOTIDE SEQUENCE [LARGE SCALE GENOMIC DNA]</scope>
    <source>
        <strain evidence="2">MT8872</strain>
    </source>
</reference>
<dbReference type="WBParaSite" id="Pan_g1667.t1">
    <property type="protein sequence ID" value="Pan_g1667.t1"/>
    <property type="gene ID" value="Pan_g1667"/>
</dbReference>
<accession>A0A7E4V6R6</accession>
<dbReference type="CDD" id="cd21865">
    <property type="entry name" value="DEUBAD_NFRKB"/>
    <property type="match status" value="1"/>
</dbReference>
<feature type="compositionally biased region" description="Basic residues" evidence="1">
    <location>
        <begin position="164"/>
        <end position="174"/>
    </location>
</feature>
<protein>
    <submittedName>
        <fullName evidence="3">DUF4211 domain-containing protein</fullName>
    </submittedName>
</protein>